<feature type="compositionally biased region" description="Basic and acidic residues" evidence="1">
    <location>
        <begin position="1"/>
        <end position="27"/>
    </location>
</feature>
<organism evidence="2 3">
    <name type="scientific">Wolfiporia cocos (strain MD-104)</name>
    <name type="common">Brown rot fungus</name>
    <dbReference type="NCBI Taxonomy" id="742152"/>
    <lineage>
        <taxon>Eukaryota</taxon>
        <taxon>Fungi</taxon>
        <taxon>Dikarya</taxon>
        <taxon>Basidiomycota</taxon>
        <taxon>Agaricomycotina</taxon>
        <taxon>Agaricomycetes</taxon>
        <taxon>Polyporales</taxon>
        <taxon>Phaeolaceae</taxon>
        <taxon>Wolfiporia</taxon>
    </lineage>
</organism>
<evidence type="ECO:0000313" key="2">
    <source>
        <dbReference type="EMBL" id="PCH35595.1"/>
    </source>
</evidence>
<proteinExistence type="predicted"/>
<feature type="compositionally biased region" description="Basic and acidic residues" evidence="1">
    <location>
        <begin position="288"/>
        <end position="297"/>
    </location>
</feature>
<feature type="compositionally biased region" description="Basic and acidic residues" evidence="1">
    <location>
        <begin position="87"/>
        <end position="99"/>
    </location>
</feature>
<feature type="compositionally biased region" description="Basic and acidic residues" evidence="1">
    <location>
        <begin position="361"/>
        <end position="376"/>
    </location>
</feature>
<feature type="region of interest" description="Disordered" evidence="1">
    <location>
        <begin position="1"/>
        <end position="65"/>
    </location>
</feature>
<feature type="compositionally biased region" description="Acidic residues" evidence="1">
    <location>
        <begin position="174"/>
        <end position="186"/>
    </location>
</feature>
<feature type="region of interest" description="Disordered" evidence="1">
    <location>
        <begin position="276"/>
        <end position="376"/>
    </location>
</feature>
<name>A0A2H3J1M8_WOLCO</name>
<evidence type="ECO:0000256" key="1">
    <source>
        <dbReference type="SAM" id="MobiDB-lite"/>
    </source>
</evidence>
<evidence type="ECO:0000313" key="3">
    <source>
        <dbReference type="Proteomes" id="UP000218811"/>
    </source>
</evidence>
<protein>
    <submittedName>
        <fullName evidence="2">Uncharacterized protein</fullName>
    </submittedName>
</protein>
<accession>A0A2H3J1M8</accession>
<feature type="compositionally biased region" description="Low complexity" evidence="1">
    <location>
        <begin position="315"/>
        <end position="325"/>
    </location>
</feature>
<gene>
    <name evidence="2" type="ORF">WOLCODRAFT_156295</name>
</gene>
<feature type="compositionally biased region" description="Low complexity" evidence="1">
    <location>
        <begin position="133"/>
        <end position="147"/>
    </location>
</feature>
<dbReference type="AlphaFoldDB" id="A0A2H3J1M8"/>
<keyword evidence="3" id="KW-1185">Reference proteome</keyword>
<feature type="region of interest" description="Disordered" evidence="1">
    <location>
        <begin position="82"/>
        <end position="199"/>
    </location>
</feature>
<dbReference type="Proteomes" id="UP000218811">
    <property type="component" value="Unassembled WGS sequence"/>
</dbReference>
<reference evidence="2 3" key="1">
    <citation type="journal article" date="2012" name="Science">
        <title>The Paleozoic origin of enzymatic lignin decomposition reconstructed from 31 fungal genomes.</title>
        <authorList>
            <person name="Floudas D."/>
            <person name="Binder M."/>
            <person name="Riley R."/>
            <person name="Barry K."/>
            <person name="Blanchette R.A."/>
            <person name="Henrissat B."/>
            <person name="Martinez A.T."/>
            <person name="Otillar R."/>
            <person name="Spatafora J.W."/>
            <person name="Yadav J.S."/>
            <person name="Aerts A."/>
            <person name="Benoit I."/>
            <person name="Boyd A."/>
            <person name="Carlson A."/>
            <person name="Copeland A."/>
            <person name="Coutinho P.M."/>
            <person name="de Vries R.P."/>
            <person name="Ferreira P."/>
            <person name="Findley K."/>
            <person name="Foster B."/>
            <person name="Gaskell J."/>
            <person name="Glotzer D."/>
            <person name="Gorecki P."/>
            <person name="Heitman J."/>
            <person name="Hesse C."/>
            <person name="Hori C."/>
            <person name="Igarashi K."/>
            <person name="Jurgens J.A."/>
            <person name="Kallen N."/>
            <person name="Kersten P."/>
            <person name="Kohler A."/>
            <person name="Kuees U."/>
            <person name="Kumar T.K.A."/>
            <person name="Kuo A."/>
            <person name="LaButti K."/>
            <person name="Larrondo L.F."/>
            <person name="Lindquist E."/>
            <person name="Ling A."/>
            <person name="Lombard V."/>
            <person name="Lucas S."/>
            <person name="Lundell T."/>
            <person name="Martin R."/>
            <person name="McLaughlin D.J."/>
            <person name="Morgenstern I."/>
            <person name="Morin E."/>
            <person name="Murat C."/>
            <person name="Nagy L.G."/>
            <person name="Nolan M."/>
            <person name="Ohm R.A."/>
            <person name="Patyshakuliyeva A."/>
            <person name="Rokas A."/>
            <person name="Ruiz-Duenas F.J."/>
            <person name="Sabat G."/>
            <person name="Salamov A."/>
            <person name="Samejima M."/>
            <person name="Schmutz J."/>
            <person name="Slot J.C."/>
            <person name="St John F."/>
            <person name="Stenlid J."/>
            <person name="Sun H."/>
            <person name="Sun S."/>
            <person name="Syed K."/>
            <person name="Tsang A."/>
            <person name="Wiebenga A."/>
            <person name="Young D."/>
            <person name="Pisabarro A."/>
            <person name="Eastwood D.C."/>
            <person name="Martin F."/>
            <person name="Cullen D."/>
            <person name="Grigoriev I.V."/>
            <person name="Hibbett D.S."/>
        </authorList>
    </citation>
    <scope>NUCLEOTIDE SEQUENCE [LARGE SCALE GENOMIC DNA]</scope>
    <source>
        <strain evidence="2 3">MD-104</strain>
    </source>
</reference>
<dbReference type="EMBL" id="KB467854">
    <property type="protein sequence ID" value="PCH35595.1"/>
    <property type="molecule type" value="Genomic_DNA"/>
</dbReference>
<sequence>MSPEEPSRQNETTRGDAEKEVRDEQDGRIMGSTSASARTSRLRRQPMKNVNFEAGTALEPKQSSNKFAEIFAKRKRNNLMTFSLSKAMREKWSGRRSTEAPKSIRTSAGSDEFDVGSSRASWSCDRSTEQEWGSEQSSGRQSARQSQDLSVGHEEGPFALPFRGVEPNDQCENSGEDASDEAEEDKENTHKSLGVLESGATTKGSRRILRELREMVDGGARLSTDIDGMEQIGKQNDIDIAKLRSGVKKMEDKRFLVDTHYLQELKNDHRLWDRSYSWHAPSSRPGKRKAEDTKGDESGSPPRKSPRRAAEEEGGSAVASEVEGGTSESLMPVHKLQSLPGVAGSKGPHVGMTFNVGSPEGPRHAHLEISDDKNNN</sequence>